<evidence type="ECO:0000313" key="4">
    <source>
        <dbReference type="Proteomes" id="UP000799118"/>
    </source>
</evidence>
<evidence type="ECO:0008006" key="5">
    <source>
        <dbReference type="Google" id="ProtNLM"/>
    </source>
</evidence>
<keyword evidence="1" id="KW-0175">Coiled coil</keyword>
<accession>A0A6A4IA36</accession>
<dbReference type="Pfam" id="PF18758">
    <property type="entry name" value="KDZ"/>
    <property type="match status" value="1"/>
</dbReference>
<keyword evidence="4" id="KW-1185">Reference proteome</keyword>
<dbReference type="EMBL" id="ML769396">
    <property type="protein sequence ID" value="KAE9407449.1"/>
    <property type="molecule type" value="Genomic_DNA"/>
</dbReference>
<dbReference type="OrthoDB" id="2505969at2759"/>
<evidence type="ECO:0000256" key="2">
    <source>
        <dbReference type="SAM" id="MobiDB-lite"/>
    </source>
</evidence>
<dbReference type="AlphaFoldDB" id="A0A6A4IA36"/>
<feature type="coiled-coil region" evidence="1">
    <location>
        <begin position="667"/>
        <end position="694"/>
    </location>
</feature>
<evidence type="ECO:0000256" key="1">
    <source>
        <dbReference type="SAM" id="Coils"/>
    </source>
</evidence>
<dbReference type="Proteomes" id="UP000799118">
    <property type="component" value="Unassembled WGS sequence"/>
</dbReference>
<proteinExistence type="predicted"/>
<feature type="compositionally biased region" description="Acidic residues" evidence="2">
    <location>
        <begin position="933"/>
        <end position="952"/>
    </location>
</feature>
<feature type="region of interest" description="Disordered" evidence="2">
    <location>
        <begin position="926"/>
        <end position="952"/>
    </location>
</feature>
<dbReference type="PANTHER" id="PTHR33096:SF1">
    <property type="entry name" value="CXC1-LIKE CYSTEINE CLUSTER ASSOCIATED WITH KDZ TRANSPOSASES DOMAIN-CONTAINING PROTEIN"/>
    <property type="match status" value="1"/>
</dbReference>
<organism evidence="3 4">
    <name type="scientific">Gymnopus androsaceus JB14</name>
    <dbReference type="NCBI Taxonomy" id="1447944"/>
    <lineage>
        <taxon>Eukaryota</taxon>
        <taxon>Fungi</taxon>
        <taxon>Dikarya</taxon>
        <taxon>Basidiomycota</taxon>
        <taxon>Agaricomycotina</taxon>
        <taxon>Agaricomycetes</taxon>
        <taxon>Agaricomycetidae</taxon>
        <taxon>Agaricales</taxon>
        <taxon>Marasmiineae</taxon>
        <taxon>Omphalotaceae</taxon>
        <taxon>Gymnopus</taxon>
    </lineage>
</organism>
<sequence>MTTSKVRLKGTGKTNSRRHQVYGAGSTSVADFLRNSTVKKATKSQIATLKAQEAARAGALKPNKEFWEERSTWDGVIGEDDFDEDFSRVEEVLQGQVAMDQSNAGDWQDITGAYWTSETGKRKYKEYRTRRDRTERRNQRFAIQLEPMTDAYMAWYGALGQDGLGGGIPGDFEGEIDTQTVVTVDLFRSYYSSIDSSDEDRFWSCSLVRNGVFPCSPGVATVGITTRALEVFRIQSLRCPRLSIKAFVKSLCDIQGVPFKPYLQVQFSIAFDLYLNILSRVHKRVQAALGRDSPNWRLANACPCCLYRVEGEPELRFRLLATWDGGNSCKRLKRSERVEVVDEDQPQLPKSREHADSRKVDGEYYLTREEVDEWSKERIKEISEGQVEDEENPCAERWKNLSEELTAKMWGVFEETGIFVCLCRHSFVLLIVDMVESGELAKYPLAILNRLLDVIGEDIGIGYDVRCGFGTTANKSPLGEKARRLRFTSLVGAFHGHAHSRLCQTCYLATYIKGLGLEHLEQCETFFSESNELASSVRHMSVFHRRQAIARYCYHHDNFEAYSRLSKFIVDNYKQALEILATRPALAKTMSDLGIASTDTFDEWLREEREYLKGLKKEPAEETLQMEYYKKLVKLEDSEAKLTATTREWITYTPDDVEQVYSKQDHTRRIETQRRHAMENRDDLKKEVQSLEMRLEIKERWVSGSEEWEKTKKLVGMAKYQRALDKLEGLIVARLFELTKLNMSRTGYKLRTHIANALKARSQAIRTAVTAYNDAASELNCPLLTWQQVLDYSFLSDFDLLREARRDVRGELWAQPAGRLALDQYHKLSRAPEEIMRLNKEIRALVTYIHEETTFIRLKFEEIRQTDPLLAIQIQKHGWERGRCNDMHILRLRKLEKMAGFTGSLAPGRGALYPVIQAAMEMDSQVPPLNDRDADEDAPPADEDSDDEDDTLAELTTVLQICAD</sequence>
<name>A0A6A4IA36_9AGAR</name>
<gene>
    <name evidence="3" type="ORF">BT96DRAFT_954511</name>
</gene>
<protein>
    <recommendedName>
        <fullName evidence="5">CxC1-like cysteine cluster associated with KDZ transposases domain-containing protein</fullName>
    </recommendedName>
</protein>
<evidence type="ECO:0000313" key="3">
    <source>
        <dbReference type="EMBL" id="KAE9407449.1"/>
    </source>
</evidence>
<dbReference type="InterPro" id="IPR040521">
    <property type="entry name" value="KDZ"/>
</dbReference>
<reference evidence="3" key="1">
    <citation type="journal article" date="2019" name="Environ. Microbiol.">
        <title>Fungal ecological strategies reflected in gene transcription - a case study of two litter decomposers.</title>
        <authorList>
            <person name="Barbi F."/>
            <person name="Kohler A."/>
            <person name="Barry K."/>
            <person name="Baskaran P."/>
            <person name="Daum C."/>
            <person name="Fauchery L."/>
            <person name="Ihrmark K."/>
            <person name="Kuo A."/>
            <person name="LaButti K."/>
            <person name="Lipzen A."/>
            <person name="Morin E."/>
            <person name="Grigoriev I.V."/>
            <person name="Henrissat B."/>
            <person name="Lindahl B."/>
            <person name="Martin F."/>
        </authorList>
    </citation>
    <scope>NUCLEOTIDE SEQUENCE</scope>
    <source>
        <strain evidence="3">JB14</strain>
    </source>
</reference>
<dbReference type="PANTHER" id="PTHR33096">
    <property type="entry name" value="CXC2 DOMAIN-CONTAINING PROTEIN"/>
    <property type="match status" value="1"/>
</dbReference>